<evidence type="ECO:0000313" key="2">
    <source>
        <dbReference type="Proteomes" id="UP000805841"/>
    </source>
</evidence>
<comment type="caution">
    <text evidence="1">The sequence shown here is derived from an EMBL/GenBank/DDBJ whole genome shotgun (WGS) entry which is preliminary data.</text>
</comment>
<dbReference type="Proteomes" id="UP000805841">
    <property type="component" value="Unassembled WGS sequence"/>
</dbReference>
<gene>
    <name evidence="1" type="ORF">HAQ05_21340</name>
</gene>
<name>A0ABR7Z6V9_9PSED</name>
<dbReference type="RefSeq" id="WP_190424276.1">
    <property type="nucleotide sequence ID" value="NZ_JAAOCA010000031.1"/>
</dbReference>
<keyword evidence="2" id="KW-1185">Reference proteome</keyword>
<protein>
    <submittedName>
        <fullName evidence="1">Glycosyltransferase family 4 protein</fullName>
    </submittedName>
</protein>
<accession>A0ABR7Z6V9</accession>
<reference evidence="1 2" key="1">
    <citation type="journal article" date="2020" name="Insects">
        <title>Bacteria Belonging to Pseudomonas typographi sp. nov. from the Bark Beetle Ips typographus Have Genomic Potential to Aid in the Host Ecology.</title>
        <authorList>
            <person name="Peral-Aranega E."/>
            <person name="Saati-Santamaria Z."/>
            <person name="Kolarik M."/>
            <person name="Rivas R."/>
            <person name="Garcia-Fraile P."/>
        </authorList>
    </citation>
    <scope>NUCLEOTIDE SEQUENCE [LARGE SCALE GENOMIC DNA]</scope>
    <source>
        <strain evidence="1 2">CA3A</strain>
    </source>
</reference>
<dbReference type="EMBL" id="JAAOCA010000031">
    <property type="protein sequence ID" value="MBD1601228.1"/>
    <property type="molecule type" value="Genomic_DNA"/>
</dbReference>
<evidence type="ECO:0000313" key="1">
    <source>
        <dbReference type="EMBL" id="MBD1601228.1"/>
    </source>
</evidence>
<proteinExistence type="predicted"/>
<organism evidence="1 2">
    <name type="scientific">Pseudomonas typographi</name>
    <dbReference type="NCBI Taxonomy" id="2715964"/>
    <lineage>
        <taxon>Bacteria</taxon>
        <taxon>Pseudomonadati</taxon>
        <taxon>Pseudomonadota</taxon>
        <taxon>Gammaproteobacteria</taxon>
        <taxon>Pseudomonadales</taxon>
        <taxon>Pseudomonadaceae</taxon>
        <taxon>Pseudomonas</taxon>
    </lineage>
</organism>
<sequence length="314" mass="35326">MRITLLCRDTGGYLGKLSAHLEATDEVTFIDVLADLQLPAFLRGKLRAVVKRHLSARRALKLLKAAAPHERLLIVNPGQLDKRLVDAALAQAQVKVAYLCDGIDRLNMPVHALQPFDRVYTFDAYDAQQYGLRKLHNFIYEDRRGWPTSDTYSAFIVMAGKDRLPQLEGIAQALDAAGHGHFKFLVQGKPREGLHPNIEFFKARLSLDDVSQWLRESTVLVDIVRPGHTGLSFRFFEALLYGKKIITNNLSVRNYDFYNPANILVLNAEAVNIPLEFLETAYVPVAAHIVERYSMHAWASEVFAPWGTADAGTR</sequence>